<dbReference type="GO" id="GO:0005694">
    <property type="term" value="C:chromosome"/>
    <property type="evidence" value="ECO:0007669"/>
    <property type="project" value="UniProtKB-SubCell"/>
</dbReference>
<keyword evidence="7" id="KW-0131">Cell cycle</keyword>
<reference evidence="11" key="1">
    <citation type="journal article" date="2012" name="Proc. Natl. Acad. Sci. U.S.A.">
        <title>Antigenic diversity is generated by distinct evolutionary mechanisms in African trypanosome species.</title>
        <authorList>
            <person name="Jackson A.P."/>
            <person name="Berry A."/>
            <person name="Aslett M."/>
            <person name="Allison H.C."/>
            <person name="Burton P."/>
            <person name="Vavrova-Anderson J."/>
            <person name="Brown R."/>
            <person name="Browne H."/>
            <person name="Corton N."/>
            <person name="Hauser H."/>
            <person name="Gamble J."/>
            <person name="Gilderthorp R."/>
            <person name="Marcello L."/>
            <person name="McQuillan J."/>
            <person name="Otto T.D."/>
            <person name="Quail M.A."/>
            <person name="Sanders M.J."/>
            <person name="van Tonder A."/>
            <person name="Ginger M.L."/>
            <person name="Field M.C."/>
            <person name="Barry J.D."/>
            <person name="Hertz-Fowler C."/>
            <person name="Berriman M."/>
        </authorList>
    </citation>
    <scope>NUCLEOTIDE SEQUENCE</scope>
    <source>
        <strain evidence="11">IL3000</strain>
    </source>
</reference>
<name>G0USG4_TRYCI</name>
<dbReference type="PANTHER" id="PTHR12162">
    <property type="entry name" value="NIBRIN-RELATED"/>
    <property type="match status" value="1"/>
</dbReference>
<keyword evidence="6" id="KW-0539">Nucleus</keyword>
<dbReference type="PROSITE" id="PS50006">
    <property type="entry name" value="FHA_DOMAIN"/>
    <property type="match status" value="1"/>
</dbReference>
<feature type="region of interest" description="Disordered" evidence="9">
    <location>
        <begin position="648"/>
        <end position="765"/>
    </location>
</feature>
<dbReference type="Pfam" id="PF00498">
    <property type="entry name" value="FHA"/>
    <property type="match status" value="1"/>
</dbReference>
<dbReference type="PANTHER" id="PTHR12162:SF0">
    <property type="entry name" value="NIBRIN"/>
    <property type="match status" value="1"/>
</dbReference>
<dbReference type="EMBL" id="HE575321">
    <property type="protein sequence ID" value="CCC92327.1"/>
    <property type="molecule type" value="Genomic_DNA"/>
</dbReference>
<dbReference type="Gene3D" id="2.60.200.20">
    <property type="match status" value="1"/>
</dbReference>
<evidence type="ECO:0000256" key="6">
    <source>
        <dbReference type="ARBA" id="ARBA00023242"/>
    </source>
</evidence>
<evidence type="ECO:0000256" key="8">
    <source>
        <dbReference type="ARBA" id="ARBA00044757"/>
    </source>
</evidence>
<gene>
    <name evidence="11" type="ORF">TCIL3000_8_5490</name>
</gene>
<dbReference type="InterPro" id="IPR000253">
    <property type="entry name" value="FHA_dom"/>
</dbReference>
<protein>
    <submittedName>
        <fullName evidence="11">Putative recombination initiation protein NBS1</fullName>
    </submittedName>
</protein>
<proteinExistence type="inferred from homology"/>
<evidence type="ECO:0000256" key="9">
    <source>
        <dbReference type="SAM" id="MobiDB-lite"/>
    </source>
</evidence>
<feature type="compositionally biased region" description="Basic residues" evidence="9">
    <location>
        <begin position="519"/>
        <end position="528"/>
    </location>
</feature>
<keyword evidence="4" id="KW-0227">DNA damage</keyword>
<dbReference type="GO" id="GO:0030870">
    <property type="term" value="C:Mre11 complex"/>
    <property type="evidence" value="ECO:0007669"/>
    <property type="project" value="InterPro"/>
</dbReference>
<keyword evidence="3" id="KW-0158">Chromosome</keyword>
<dbReference type="SMART" id="SM00240">
    <property type="entry name" value="FHA"/>
    <property type="match status" value="1"/>
</dbReference>
<evidence type="ECO:0000256" key="1">
    <source>
        <dbReference type="ARBA" id="ARBA00004123"/>
    </source>
</evidence>
<evidence type="ECO:0000313" key="11">
    <source>
        <dbReference type="EMBL" id="CCC92327.1"/>
    </source>
</evidence>
<feature type="compositionally biased region" description="Basic and acidic residues" evidence="9">
    <location>
        <begin position="532"/>
        <end position="541"/>
    </location>
</feature>
<feature type="region of interest" description="Disordered" evidence="9">
    <location>
        <begin position="518"/>
        <end position="561"/>
    </location>
</feature>
<evidence type="ECO:0000256" key="3">
    <source>
        <dbReference type="ARBA" id="ARBA00022454"/>
    </source>
</evidence>
<dbReference type="GO" id="GO:0007095">
    <property type="term" value="P:mitotic G2 DNA damage checkpoint signaling"/>
    <property type="evidence" value="ECO:0007669"/>
    <property type="project" value="InterPro"/>
</dbReference>
<dbReference type="SUPFAM" id="SSF49879">
    <property type="entry name" value="SMAD/FHA domain"/>
    <property type="match status" value="1"/>
</dbReference>
<evidence type="ECO:0000256" key="5">
    <source>
        <dbReference type="ARBA" id="ARBA00023204"/>
    </source>
</evidence>
<dbReference type="InterPro" id="IPR040227">
    <property type="entry name" value="Nibrin-rel"/>
</dbReference>
<evidence type="ECO:0000256" key="2">
    <source>
        <dbReference type="ARBA" id="ARBA00004286"/>
    </source>
</evidence>
<dbReference type="GO" id="GO:0000724">
    <property type="term" value="P:double-strand break repair via homologous recombination"/>
    <property type="evidence" value="ECO:0007669"/>
    <property type="project" value="TreeGrafter"/>
</dbReference>
<dbReference type="GO" id="GO:0003684">
    <property type="term" value="F:damaged DNA binding"/>
    <property type="evidence" value="ECO:0007669"/>
    <property type="project" value="TreeGrafter"/>
</dbReference>
<keyword evidence="5" id="KW-0234">DNA repair</keyword>
<feature type="domain" description="FHA" evidence="10">
    <location>
        <begin position="24"/>
        <end position="86"/>
    </location>
</feature>
<feature type="compositionally biased region" description="Basic and acidic residues" evidence="9">
    <location>
        <begin position="721"/>
        <end position="731"/>
    </location>
</feature>
<sequence length="922" mass="100743">MHIVEVNHGAGELHRYLLLPDAVYTVGRKECHILLPTGDPSISRHHTNVHVGVMQSRALTDPLAPVAEISLQDNSKHGTFVNDELVGRGNSRYVYTEDSVRFGKKVTARMVSVRVVLVESTQLLNEERKTLRNLALMLGALVVQEPAPPLLNFFDIRLNCIAFLYITHDSYSVTPETLLAQQQGYHITTLKYLQLLERVLSDDCAKGMEQLPQPIAAVPGDTCFPVAEYMRPPKTFYDMHEFLLLKPPANKLLRGYTFTFVDVDVMNRNNQLIRCCGARVVRYSTQENQTAAQSPAPTAENFVVTSDAAFPAMKRALAASVYENGVVEVSTGGTVHGMSDALGEMGDSESYLLDESTMAMYASLYRSGFNIIPEENIKRAAFTGNRSEIGNKALVSQLVCEDEDAIRSSTPVLRSISPIISLSNETLVTPSHREESTEPAGSAAALSVRGFSPPVESPPRQGLPSAVSGRALQELEGNILNATENSKSTSEKQMEAGTKLLISAVISGAPNTLEANLAAKKKQRRKFPSKQASEERSHEVESNSYSHSARSQRRNREKSPDVVRIHWDPQTATICPTAEQLWKRDFGRISSYSRPRINGYRVSQQIIPSTPTTVSASPSSGALGIHSPLERQASGCNRTSFRLVRSMSPLSKRSGASRGSSCKGGTRLSGTRLPTGEESGGCGGLGSASNYSPSVCNTARNEPNSGRPARRHAFASRQRSTARDKIGEAKTARLPTSPLRSHSTVFQRLDSGTGSGRRTIGGRVGMGQRTDSVRAERIVGLLSSGGLTGASSGCAALAQQQDATIRKRCEEFLRKTLNPFSAEVETTCRLITKQKYLDASSKKSLEDGIEGVIKFLAYVQRIETSIPQTQSTHTTRGITNQVRQKALVLRRRIKSAYEAVRAEIPPWMTQLREVLSGRPMGV</sequence>
<evidence type="ECO:0000256" key="4">
    <source>
        <dbReference type="ARBA" id="ARBA00022763"/>
    </source>
</evidence>
<dbReference type="InterPro" id="IPR008984">
    <property type="entry name" value="SMAD_FHA_dom_sf"/>
</dbReference>
<organism evidence="11">
    <name type="scientific">Trypanosoma congolense (strain IL3000)</name>
    <dbReference type="NCBI Taxonomy" id="1068625"/>
    <lineage>
        <taxon>Eukaryota</taxon>
        <taxon>Discoba</taxon>
        <taxon>Euglenozoa</taxon>
        <taxon>Kinetoplastea</taxon>
        <taxon>Metakinetoplastina</taxon>
        <taxon>Trypanosomatida</taxon>
        <taxon>Trypanosomatidae</taxon>
        <taxon>Trypanosoma</taxon>
        <taxon>Nannomonas</taxon>
    </lineage>
</organism>
<dbReference type="CDD" id="cd22667">
    <property type="entry name" value="FHA_NBN"/>
    <property type="match status" value="1"/>
</dbReference>
<dbReference type="AlphaFoldDB" id="G0USG4"/>
<evidence type="ECO:0000259" key="10">
    <source>
        <dbReference type="PROSITE" id="PS50006"/>
    </source>
</evidence>
<accession>G0USG4</accession>
<dbReference type="VEuPathDB" id="TriTrypDB:TcIL3000_8_5490"/>
<comment type="subcellular location">
    <subcellularLocation>
        <location evidence="2">Chromosome</location>
    </subcellularLocation>
    <subcellularLocation>
        <location evidence="1">Nucleus</location>
    </subcellularLocation>
</comment>
<feature type="compositionally biased region" description="Polar residues" evidence="9">
    <location>
        <begin position="688"/>
        <end position="704"/>
    </location>
</feature>
<evidence type="ECO:0000256" key="7">
    <source>
        <dbReference type="ARBA" id="ARBA00023306"/>
    </source>
</evidence>
<comment type="similarity">
    <text evidence="8">Belongs to the Nibrin family.</text>
</comment>
<dbReference type="FunFam" id="2.60.200.20:FF:000017">
    <property type="entry name" value="Nibrin"/>
    <property type="match status" value="1"/>
</dbReference>